<reference evidence="1 2" key="1">
    <citation type="journal article" date="2018" name="Nat. Ecol. Evol.">
        <title>Pezizomycetes genomes reveal the molecular basis of ectomycorrhizal truffle lifestyle.</title>
        <authorList>
            <person name="Murat C."/>
            <person name="Payen T."/>
            <person name="Noel B."/>
            <person name="Kuo A."/>
            <person name="Morin E."/>
            <person name="Chen J."/>
            <person name="Kohler A."/>
            <person name="Krizsan K."/>
            <person name="Balestrini R."/>
            <person name="Da Silva C."/>
            <person name="Montanini B."/>
            <person name="Hainaut M."/>
            <person name="Levati E."/>
            <person name="Barry K.W."/>
            <person name="Belfiori B."/>
            <person name="Cichocki N."/>
            <person name="Clum A."/>
            <person name="Dockter R.B."/>
            <person name="Fauchery L."/>
            <person name="Guy J."/>
            <person name="Iotti M."/>
            <person name="Le Tacon F."/>
            <person name="Lindquist E.A."/>
            <person name="Lipzen A."/>
            <person name="Malagnac F."/>
            <person name="Mello A."/>
            <person name="Molinier V."/>
            <person name="Miyauchi S."/>
            <person name="Poulain J."/>
            <person name="Riccioni C."/>
            <person name="Rubini A."/>
            <person name="Sitrit Y."/>
            <person name="Splivallo R."/>
            <person name="Traeger S."/>
            <person name="Wang M."/>
            <person name="Zifcakova L."/>
            <person name="Wipf D."/>
            <person name="Zambonelli A."/>
            <person name="Paolocci F."/>
            <person name="Nowrousian M."/>
            <person name="Ottonello S."/>
            <person name="Baldrian P."/>
            <person name="Spatafora J.W."/>
            <person name="Henrissat B."/>
            <person name="Nagy L.G."/>
            <person name="Aury J.M."/>
            <person name="Wincker P."/>
            <person name="Grigoriev I.V."/>
            <person name="Bonfante P."/>
            <person name="Martin F.M."/>
        </authorList>
    </citation>
    <scope>NUCLEOTIDE SEQUENCE [LARGE SCALE GENOMIC DNA]</scope>
    <source>
        <strain evidence="1 2">RN42</strain>
    </source>
</reference>
<evidence type="ECO:0000313" key="1">
    <source>
        <dbReference type="EMBL" id="RPA88047.1"/>
    </source>
</evidence>
<evidence type="ECO:0000313" key="2">
    <source>
        <dbReference type="Proteomes" id="UP000275078"/>
    </source>
</evidence>
<name>A0A3N4IRJ5_ASCIM</name>
<keyword evidence="2" id="KW-1185">Reference proteome</keyword>
<dbReference type="AlphaFoldDB" id="A0A3N4IRJ5"/>
<accession>A0A3N4IRJ5</accession>
<gene>
    <name evidence="1" type="ORF">BJ508DRAFT_409958</name>
</gene>
<dbReference type="EMBL" id="ML119645">
    <property type="protein sequence ID" value="RPA88047.1"/>
    <property type="molecule type" value="Genomic_DNA"/>
</dbReference>
<proteinExistence type="predicted"/>
<dbReference type="Proteomes" id="UP000275078">
    <property type="component" value="Unassembled WGS sequence"/>
</dbReference>
<sequence length="330" mass="36745">MSLTNLLPRQLSPGVHPFSCQPTCHYFPPNTTSSVRLTQIISGQLDYGYTPQYRCPLFNSTTNEALPINGTDYNHPAWSTCSREYCEAVKTNAFYDAMDACYRKECPTGGVEADGNKMKEWAGKVSWETYEFCKSLGISMDGTIETMGEVKADEVGIGKDERPAKLEKLKLDGCLVRKCAYAPPFSKTNVIVPAEFHPVRGWASGYTCEHPQNMTAEQTRDFEEQCKREACEAVKTPEYVRVAEECFSDSCSQMSAFESDWKVVKSLTRREPFLTKVNGSFAETCKEVGIEFDLLDWSKEDNGSMASVNVPWKGGLMAGALLIGAFLSSM</sequence>
<protein>
    <submittedName>
        <fullName evidence="1">Uncharacterized protein</fullName>
    </submittedName>
</protein>
<organism evidence="1 2">
    <name type="scientific">Ascobolus immersus RN42</name>
    <dbReference type="NCBI Taxonomy" id="1160509"/>
    <lineage>
        <taxon>Eukaryota</taxon>
        <taxon>Fungi</taxon>
        <taxon>Dikarya</taxon>
        <taxon>Ascomycota</taxon>
        <taxon>Pezizomycotina</taxon>
        <taxon>Pezizomycetes</taxon>
        <taxon>Pezizales</taxon>
        <taxon>Ascobolaceae</taxon>
        <taxon>Ascobolus</taxon>
    </lineage>
</organism>